<evidence type="ECO:0000313" key="6">
    <source>
        <dbReference type="RefSeq" id="XP_026280425.1"/>
    </source>
</evidence>
<dbReference type="GeneID" id="113207887"/>
<evidence type="ECO:0000256" key="1">
    <source>
        <dbReference type="ARBA" id="ARBA00008600"/>
    </source>
</evidence>
<feature type="region of interest" description="Disordered" evidence="2">
    <location>
        <begin position="838"/>
        <end position="892"/>
    </location>
</feature>
<sequence>MSDASDDEDFAFYGTPLDPIEEDAIPSKKPTPIEDQVVKDKYGRRRFHGAFTGGFSAGYCNSVGSEEGWTPSSFKSSRAEKASQQFQKPEDFMDEEDQGEFGIAPKVLRATSDYNQSSSRKRAHSNYSTGPIPGQPVLRDILLPVKDTVGVRLLRNMGWRPGQGVGPRLNRRQKKIQQKEIKQASKKVYGCQLPGSSTHSGGSGGDSSDESDSEMQSMTFAPDDYDAFVVKIKDDVFGIGYQGLDKRPVLSGHVQLFEPSFLGMQEKKKKVAIWGQAFGVGALEEDDADIYARDDMAQYDFALDTSSEIAQRKKDARATEHQKRLALGAPRLAGAHIEGFVLGKKQPSSQRKFFRPPDLPPGFKAVHETKQSRWDVNSKGENVAKKQGLGRHDLDSRVRASILDEPLPKPPVPPPTPSSVSTAPSPVRQVAFPSFSAASADILPLAVGGSTFQPFASQPDKQARYEKFLEFSRSAQKDLLSSIQPPSMTEWDKDHERSEFEQAARLYKPLSGIMGDRFVSATQPDDSLNPLASVEKMKHGNEEMRNAAKMKLFGKLTRIKSCWQPCALLCKRFNVPQPTGIPDVLESNKRPTNYSVFDFLEASSHNTISAPPEHVIQEKIQASNSSTEGEIKEKIQASNSATELRTKEITPVRVEVIQDPPAQFPGEKQVTEGTIVKKLPSISDTLARLLADETGQIQPEPEEKPDLFKAIFLSSSEDSASDSEDENSTSKVEGATGKVVTEEMIAPRNLSPPRGIFANLDLDALNTRSVKKSESPKGKGEDSHKNEDQQDEELLYGPRLPSAPPKLNIPSSSNIVPQQNENASASAVWVERTVKIEKASGHYTSDSDDSSASSSTEKRKSSKKKKHKKEKKIKKEKKHKKHKSKSKHKKKS</sequence>
<dbReference type="InterPro" id="IPR011666">
    <property type="entry name" value="DUF1604"/>
</dbReference>
<dbReference type="PANTHER" id="PTHR13384:SF19">
    <property type="entry name" value="G PATCH DOMAIN-CONTAINING PROTEIN 1"/>
    <property type="match status" value="1"/>
</dbReference>
<dbReference type="Pfam" id="PF26093">
    <property type="entry name" value="HTH_TGH"/>
    <property type="match status" value="1"/>
</dbReference>
<dbReference type="RefSeq" id="XP_026280425.1">
    <property type="nucleotide sequence ID" value="XM_026424640.2"/>
</dbReference>
<feature type="region of interest" description="Disordered" evidence="2">
    <location>
        <begin position="1"/>
        <end position="37"/>
    </location>
</feature>
<feature type="domain" description="G-patch" evidence="3">
    <location>
        <begin position="146"/>
        <end position="166"/>
    </location>
</feature>
<reference evidence="5 6" key="1">
    <citation type="submission" date="2025-04" db="UniProtKB">
        <authorList>
            <consortium name="RefSeq"/>
        </authorList>
    </citation>
    <scope>IDENTIFICATION</scope>
    <source>
        <tissue evidence="5 6">Whole organism</tissue>
    </source>
</reference>
<evidence type="ECO:0000313" key="5">
    <source>
        <dbReference type="RefSeq" id="XP_026280417.1"/>
    </source>
</evidence>
<keyword evidence="4" id="KW-1185">Reference proteome</keyword>
<comment type="similarity">
    <text evidence="1">Belongs to the GPATCH1 family.</text>
</comment>
<dbReference type="PANTHER" id="PTHR13384">
    <property type="entry name" value="G PATCH DOMAIN-CONTAINING PROTEIN 1"/>
    <property type="match status" value="1"/>
</dbReference>
<feature type="compositionally biased region" description="Basic and acidic residues" evidence="2">
    <location>
        <begin position="771"/>
        <end position="788"/>
    </location>
</feature>
<dbReference type="KEGG" id="foc:113207887"/>
<gene>
    <name evidence="5 6" type="primary">LOC113207887</name>
</gene>
<feature type="compositionally biased region" description="Polar residues" evidence="2">
    <location>
        <begin position="70"/>
        <end position="87"/>
    </location>
</feature>
<name>A0A6J1SHF3_FRAOC</name>
<feature type="region of interest" description="Disordered" evidence="2">
    <location>
        <begin position="716"/>
        <end position="826"/>
    </location>
</feature>
<accession>A0A6J1SHF3</accession>
<proteinExistence type="inferred from homology"/>
<feature type="region of interest" description="Disordered" evidence="2">
    <location>
        <begin position="65"/>
        <end position="133"/>
    </location>
</feature>
<evidence type="ECO:0000313" key="4">
    <source>
        <dbReference type="Proteomes" id="UP000504606"/>
    </source>
</evidence>
<feature type="region of interest" description="Disordered" evidence="2">
    <location>
        <begin position="403"/>
        <end position="425"/>
    </location>
</feature>
<dbReference type="GO" id="GO:0006397">
    <property type="term" value="P:mRNA processing"/>
    <property type="evidence" value="ECO:0007669"/>
    <property type="project" value="InterPro"/>
</dbReference>
<feature type="compositionally biased region" description="Pro residues" evidence="2">
    <location>
        <begin position="408"/>
        <end position="417"/>
    </location>
</feature>
<feature type="compositionally biased region" description="Polar residues" evidence="2">
    <location>
        <begin position="809"/>
        <end position="825"/>
    </location>
</feature>
<dbReference type="Pfam" id="PF01585">
    <property type="entry name" value="G-patch"/>
    <property type="match status" value="1"/>
</dbReference>
<feature type="region of interest" description="Disordered" evidence="2">
    <location>
        <begin position="622"/>
        <end position="643"/>
    </location>
</feature>
<feature type="region of interest" description="Disordered" evidence="2">
    <location>
        <begin position="187"/>
        <end position="216"/>
    </location>
</feature>
<dbReference type="InterPro" id="IPR000467">
    <property type="entry name" value="G_patch_dom"/>
</dbReference>
<evidence type="ECO:0000256" key="2">
    <source>
        <dbReference type="SAM" id="MobiDB-lite"/>
    </source>
</evidence>
<dbReference type="AlphaFoldDB" id="A0A6J1SHF3"/>
<dbReference type="GO" id="GO:0005634">
    <property type="term" value="C:nucleus"/>
    <property type="evidence" value="ECO:0007669"/>
    <property type="project" value="TreeGrafter"/>
</dbReference>
<dbReference type="PROSITE" id="PS50174">
    <property type="entry name" value="G_PATCH"/>
    <property type="match status" value="1"/>
</dbReference>
<dbReference type="GO" id="GO:0003723">
    <property type="term" value="F:RNA binding"/>
    <property type="evidence" value="ECO:0007669"/>
    <property type="project" value="TreeGrafter"/>
</dbReference>
<feature type="compositionally biased region" description="Acidic residues" evidence="2">
    <location>
        <begin position="1"/>
        <end position="10"/>
    </location>
</feature>
<evidence type="ECO:0000259" key="3">
    <source>
        <dbReference type="PROSITE" id="PS50174"/>
    </source>
</evidence>
<organism evidence="4 5">
    <name type="scientific">Frankliniella occidentalis</name>
    <name type="common">Western flower thrips</name>
    <name type="synonym">Euthrips occidentalis</name>
    <dbReference type="NCBI Taxonomy" id="133901"/>
    <lineage>
        <taxon>Eukaryota</taxon>
        <taxon>Metazoa</taxon>
        <taxon>Ecdysozoa</taxon>
        <taxon>Arthropoda</taxon>
        <taxon>Hexapoda</taxon>
        <taxon>Insecta</taxon>
        <taxon>Pterygota</taxon>
        <taxon>Neoptera</taxon>
        <taxon>Paraneoptera</taxon>
        <taxon>Thysanoptera</taxon>
        <taxon>Terebrantia</taxon>
        <taxon>Thripoidea</taxon>
        <taxon>Thripidae</taxon>
        <taxon>Frankliniella</taxon>
    </lineage>
</organism>
<feature type="compositionally biased region" description="Basic residues" evidence="2">
    <location>
        <begin position="860"/>
        <end position="892"/>
    </location>
</feature>
<feature type="region of interest" description="Disordered" evidence="2">
    <location>
        <begin position="348"/>
        <end position="373"/>
    </location>
</feature>
<dbReference type="RefSeq" id="XP_026280417.1">
    <property type="nucleotide sequence ID" value="XM_026424632.2"/>
</dbReference>
<dbReference type="Pfam" id="PF07713">
    <property type="entry name" value="DUF1604"/>
    <property type="match status" value="1"/>
</dbReference>
<dbReference type="Proteomes" id="UP000504606">
    <property type="component" value="Unplaced"/>
</dbReference>
<protein>
    <submittedName>
        <fullName evidence="5 6">G patch domain-containing protein 1 homolog</fullName>
    </submittedName>
</protein>
<dbReference type="OrthoDB" id="20507at2759"/>